<dbReference type="Proteomes" id="UP000027731">
    <property type="component" value="Unassembled WGS sequence"/>
</dbReference>
<dbReference type="EMBL" id="JOSX01000007">
    <property type="protein sequence ID" value="KEK16469.1"/>
    <property type="molecule type" value="Genomic_DNA"/>
</dbReference>
<comment type="caution">
    <text evidence="1">The sequence shown here is derived from an EMBL/GenBank/DDBJ whole genome shotgun (WGS) entry which is preliminary data.</text>
</comment>
<evidence type="ECO:0000313" key="5">
    <source>
        <dbReference type="EMBL" id="RMX26395.1"/>
    </source>
</evidence>
<dbReference type="PATRIC" id="fig|1598.90.peg.323"/>
<dbReference type="Proteomes" id="UP000460207">
    <property type="component" value="Unassembled WGS sequence"/>
</dbReference>
<evidence type="ECO:0000313" key="4">
    <source>
        <dbReference type="EMBL" id="OYS94125.1"/>
    </source>
</evidence>
<accession>A0A073JRM7</accession>
<evidence type="ECO:0000313" key="2">
    <source>
        <dbReference type="EMBL" id="MRG89546.1"/>
    </source>
</evidence>
<dbReference type="EMBL" id="NGPX01000018">
    <property type="protein sequence ID" value="OYS94125.1"/>
    <property type="molecule type" value="Genomic_DNA"/>
</dbReference>
<protein>
    <recommendedName>
        <fullName evidence="11">Transposase</fullName>
    </recommendedName>
</protein>
<evidence type="ECO:0000313" key="8">
    <source>
        <dbReference type="Proteomes" id="UP000276940"/>
    </source>
</evidence>
<evidence type="ECO:0008006" key="11">
    <source>
        <dbReference type="Google" id="ProtNLM"/>
    </source>
</evidence>
<gene>
    <name evidence="5" type="ORF">C5O77_01855</name>
    <name evidence="4" type="ORF">CBG15_04675</name>
    <name evidence="2" type="ORF">GIX76_06045</name>
    <name evidence="3" type="ORF">GIX81_02410</name>
    <name evidence="1" type="ORF">LR3_06115</name>
</gene>
<reference evidence="5 8" key="4">
    <citation type="journal article" date="2018" name="J Appl Environ Microbiol">
        <title>The gut symbionts Lactobacillus reuteri R2lc and 2010 encode a polyketide synthase cluster that activates the mammalian aryl-hydrocarbon receptor.</title>
        <authorList>
            <person name="Ozcam M."/>
            <person name="Roos S."/>
            <person name="Van Pijkeren J.P."/>
        </authorList>
    </citation>
    <scope>NUCLEOTIDE SEQUENCE [LARGE SCALE GENOMIC DNA]</scope>
    <source>
        <strain evidence="5 8">R2lc</strain>
    </source>
</reference>
<reference evidence="1 6" key="1">
    <citation type="submission" date="2014-06" db="EMBL/GenBank/DDBJ databases">
        <title>Genetic determinant of reutericyclin biosynthesis of Lactobacillus reuteri.</title>
        <authorList>
            <person name="Lin X."/>
            <person name="Duar R."/>
            <person name="Walter J."/>
            <person name="Gaenzle M."/>
        </authorList>
    </citation>
    <scope>NUCLEOTIDE SEQUENCE [LARGE SCALE GENOMIC DNA]</scope>
    <source>
        <strain evidence="1 6">LTH2584</strain>
    </source>
</reference>
<dbReference type="Proteomes" id="UP000276940">
    <property type="component" value="Unassembled WGS sequence"/>
</dbReference>
<sequence>MKHKEHRYIQPQNTQEAMLLIQKLFNKYRNAPLTNELLEYHNNLIYRLQSDIKDEAIKEKNPNQLKALASMTEIMRNWTAVRLNGQPFNGKMRHFKLVTDGGFKFERNIHKINQTTSHRGSRH</sequence>
<dbReference type="EMBL" id="WJND01000007">
    <property type="protein sequence ID" value="MRG89546.1"/>
    <property type="molecule type" value="Genomic_DNA"/>
</dbReference>
<dbReference type="RefSeq" id="WP_003665804.1">
    <property type="nucleotide sequence ID" value="NZ_CP128363.1"/>
</dbReference>
<dbReference type="Proteomes" id="UP000216681">
    <property type="component" value="Unassembled WGS sequence"/>
</dbReference>
<dbReference type="EMBL" id="PTLS01000018">
    <property type="protein sequence ID" value="RMX26395.1"/>
    <property type="molecule type" value="Genomic_DNA"/>
</dbReference>
<evidence type="ECO:0000313" key="1">
    <source>
        <dbReference type="EMBL" id="KEK16469.1"/>
    </source>
</evidence>
<organism evidence="1 6">
    <name type="scientific">Limosilactobacillus reuteri</name>
    <name type="common">Lactobacillus reuteri</name>
    <dbReference type="NCBI Taxonomy" id="1598"/>
    <lineage>
        <taxon>Bacteria</taxon>
        <taxon>Bacillati</taxon>
        <taxon>Bacillota</taxon>
        <taxon>Bacilli</taxon>
        <taxon>Lactobacillales</taxon>
        <taxon>Lactobacillaceae</taxon>
        <taxon>Limosilactobacillus</taxon>
    </lineage>
</organism>
<dbReference type="AlphaFoldDB" id="A0A073JRM7"/>
<proteinExistence type="predicted"/>
<reference evidence="4 7" key="3">
    <citation type="submission" date="2017-09" db="EMBL/GenBank/DDBJ databases">
        <title>Tripartite evolution among Lactobacillus johnsonii, Lactobacillus taiwanensis, Lactobacillus reuteri and their rodent host.</title>
        <authorList>
            <person name="Wang T."/>
            <person name="Knowles S."/>
            <person name="Cheng C."/>
        </authorList>
    </citation>
    <scope>NUCLEOTIDE SEQUENCE [LARGE SCALE GENOMIC DNA]</scope>
    <source>
        <strain evidence="4 7">105n</strain>
    </source>
</reference>
<evidence type="ECO:0000313" key="10">
    <source>
        <dbReference type="Proteomes" id="UP000472879"/>
    </source>
</evidence>
<evidence type="ECO:0000313" key="9">
    <source>
        <dbReference type="Proteomes" id="UP000460207"/>
    </source>
</evidence>
<evidence type="ECO:0000313" key="7">
    <source>
        <dbReference type="Proteomes" id="UP000216681"/>
    </source>
</evidence>
<evidence type="ECO:0000313" key="6">
    <source>
        <dbReference type="Proteomes" id="UP000027731"/>
    </source>
</evidence>
<name>A0A073JRM7_LIMRT</name>
<dbReference type="EMBL" id="WJNA01000004">
    <property type="protein sequence ID" value="MRH08322.1"/>
    <property type="molecule type" value="Genomic_DNA"/>
</dbReference>
<reference evidence="4 7" key="2">
    <citation type="submission" date="2017-05" db="EMBL/GenBank/DDBJ databases">
        <authorList>
            <person name="Lin X.B."/>
            <person name="Stothard P."/>
            <person name="Tasseva G."/>
            <person name="Walter J."/>
        </authorList>
    </citation>
    <scope>NUCLEOTIDE SEQUENCE [LARGE SCALE GENOMIC DNA]</scope>
    <source>
        <strain evidence="4 7">105n</strain>
    </source>
</reference>
<reference evidence="9 10" key="5">
    <citation type="submission" date="2019-11" db="EMBL/GenBank/DDBJ databases">
        <title>Draft genome sequence of 12 host-associated Lactobacillus reuteri rodent strains.</title>
        <authorList>
            <person name="Zhang S."/>
            <person name="Ozcam M."/>
            <person name="Van Pijkeren J.P."/>
        </authorList>
    </citation>
    <scope>NUCLEOTIDE SEQUENCE [LARGE SCALE GENOMIC DNA]</scope>
    <source>
        <strain evidence="3 10">Lr4020</strain>
        <strain evidence="2 9">N4I</strain>
    </source>
</reference>
<dbReference type="Proteomes" id="UP000472879">
    <property type="component" value="Unassembled WGS sequence"/>
</dbReference>
<evidence type="ECO:0000313" key="3">
    <source>
        <dbReference type="EMBL" id="MRH08322.1"/>
    </source>
</evidence>